<evidence type="ECO:0000313" key="1">
    <source>
        <dbReference type="EMBL" id="KAL0633466.1"/>
    </source>
</evidence>
<keyword evidence="2" id="KW-1185">Reference proteome</keyword>
<accession>A0ABR3GCB4</accession>
<dbReference type="Proteomes" id="UP001447188">
    <property type="component" value="Unassembled WGS sequence"/>
</dbReference>
<organism evidence="1 2">
    <name type="scientific">Discina gigas</name>
    <dbReference type="NCBI Taxonomy" id="1032678"/>
    <lineage>
        <taxon>Eukaryota</taxon>
        <taxon>Fungi</taxon>
        <taxon>Dikarya</taxon>
        <taxon>Ascomycota</taxon>
        <taxon>Pezizomycotina</taxon>
        <taxon>Pezizomycetes</taxon>
        <taxon>Pezizales</taxon>
        <taxon>Discinaceae</taxon>
        <taxon>Discina</taxon>
    </lineage>
</organism>
<dbReference type="EMBL" id="JBBBZM010000124">
    <property type="protein sequence ID" value="KAL0633466.1"/>
    <property type="molecule type" value="Genomic_DNA"/>
</dbReference>
<proteinExistence type="predicted"/>
<evidence type="ECO:0000313" key="2">
    <source>
        <dbReference type="Proteomes" id="UP001447188"/>
    </source>
</evidence>
<gene>
    <name evidence="1" type="ORF">Q9L58_007636</name>
</gene>
<comment type="caution">
    <text evidence="1">The sequence shown here is derived from an EMBL/GenBank/DDBJ whole genome shotgun (WGS) entry which is preliminary data.</text>
</comment>
<reference evidence="1 2" key="1">
    <citation type="submission" date="2024-02" db="EMBL/GenBank/DDBJ databases">
        <title>Discinaceae phylogenomics.</title>
        <authorList>
            <person name="Dirks A.C."/>
            <person name="James T.Y."/>
        </authorList>
    </citation>
    <scope>NUCLEOTIDE SEQUENCE [LARGE SCALE GENOMIC DNA]</scope>
    <source>
        <strain evidence="1 2">ACD0624</strain>
    </source>
</reference>
<protein>
    <submittedName>
        <fullName evidence="1">Uncharacterized protein</fullName>
    </submittedName>
</protein>
<name>A0ABR3GCB4_9PEZI</name>
<sequence length="242" mass="27278">MADPIPGDSLLSTLSNTAKVLADSIFYARNTLNHACPDGTSQGLSAMAQESLLRSKQGIDELEQIQWSIDAIIIREQARGDRGYVPAMTVDCPDYREHHMSVLGNEVVAMLSVIDRNDSPGAGIDLPDQVMTPGWTEFNEKYSEKVEYRPDNEEAPGSGGSRSTQYYYKCIYNGCLSKPLRYKSKLRCVFLMYRREYPPIYLFRWLILGIQRPSFGAHQPETPLRFVPYPGAPYPPWVQATS</sequence>